<sequence length="396" mass="43679">MKKNSVPSYENEVPFYNTDDEENYFPGYIVVLPDVPIAEQRNEDHISTGDYVNVPEPEATLLDPCFGPPLELWLGFNRWLLWLPTRSGSSRRRAACRRRRRKRAEHTHRKPSAMEGSPTAPSKEAYRAAMVLSGAGDALGYRNQRWEYCTSGPQIHQELQEMGGLGKIQAALPDWPISDDTVLHLATAEALATGKDGVPLFQELAQCYVDAMTDMEGRKPGPTSILGTSQLRLGEPSGYLIPFNPKATGCGAAMRSMCIGLRYPRPSDLHLLIQVSIESGRMTHHHPTGYLGALASALFTAYAVQGLPLERWGVGLLKTLPLALEYVRAAAVESEANMGAWNYFPEKWEWYLSERGLANGQGPARFPPAYGPAGRDVIYKTFSLDGWAGGVATMPP</sequence>
<dbReference type="InterPro" id="IPR036705">
    <property type="entry name" value="Ribosyl_crysJ1_sf"/>
</dbReference>
<name>A0A9Q0XGK4_9SAUR</name>
<evidence type="ECO:0008006" key="6">
    <source>
        <dbReference type="Google" id="ProtNLM"/>
    </source>
</evidence>
<gene>
    <name evidence="4" type="ORF">JRQ81_005670</name>
</gene>
<dbReference type="Pfam" id="PF03747">
    <property type="entry name" value="ADP_ribosyl_GH"/>
    <property type="match status" value="1"/>
</dbReference>
<feature type="region of interest" description="Disordered" evidence="3">
    <location>
        <begin position="93"/>
        <end position="122"/>
    </location>
</feature>
<dbReference type="Gene3D" id="1.10.4080.10">
    <property type="entry name" value="ADP-ribosylation/Crystallin J1"/>
    <property type="match status" value="1"/>
</dbReference>
<feature type="binding site" evidence="2">
    <location>
        <position position="180"/>
    </location>
    <ligand>
        <name>Mg(2+)</name>
        <dbReference type="ChEBI" id="CHEBI:18420"/>
        <label>1</label>
    </ligand>
</feature>
<comment type="caution">
    <text evidence="4">The sequence shown here is derived from an EMBL/GenBank/DDBJ whole genome shotgun (WGS) entry which is preliminary data.</text>
</comment>
<feature type="compositionally biased region" description="Basic residues" evidence="3">
    <location>
        <begin position="93"/>
        <end position="111"/>
    </location>
</feature>
<dbReference type="InterPro" id="IPR005502">
    <property type="entry name" value="Ribosyl_crysJ1"/>
</dbReference>
<dbReference type="PANTHER" id="PTHR16222">
    <property type="entry name" value="ADP-RIBOSYLGLYCOHYDROLASE"/>
    <property type="match status" value="1"/>
</dbReference>
<evidence type="ECO:0000313" key="5">
    <source>
        <dbReference type="Proteomes" id="UP001142489"/>
    </source>
</evidence>
<dbReference type="GO" id="GO:0046872">
    <property type="term" value="F:metal ion binding"/>
    <property type="evidence" value="ECO:0007669"/>
    <property type="project" value="UniProtKB-KW"/>
</dbReference>
<evidence type="ECO:0000256" key="2">
    <source>
        <dbReference type="PIRSR" id="PIRSR605502-1"/>
    </source>
</evidence>
<protein>
    <recommendedName>
        <fullName evidence="6">ADP-ribosylarginine hydrolase</fullName>
    </recommendedName>
</protein>
<dbReference type="PANTHER" id="PTHR16222:SF39">
    <property type="entry name" value="ADP-RIBOSYLARGININE HYDROLASE-RELATED"/>
    <property type="match status" value="1"/>
</dbReference>
<dbReference type="Proteomes" id="UP001142489">
    <property type="component" value="Unassembled WGS sequence"/>
</dbReference>
<dbReference type="InterPro" id="IPR050792">
    <property type="entry name" value="ADP-ribosylglycohydrolase"/>
</dbReference>
<feature type="binding site" evidence="2">
    <location>
        <position position="179"/>
    </location>
    <ligand>
        <name>Mg(2+)</name>
        <dbReference type="ChEBI" id="CHEBI:18420"/>
        <label>1</label>
    </ligand>
</feature>
<proteinExistence type="inferred from homology"/>
<evidence type="ECO:0000313" key="4">
    <source>
        <dbReference type="EMBL" id="KAJ7313891.1"/>
    </source>
</evidence>
<dbReference type="AlphaFoldDB" id="A0A9Q0XGK4"/>
<comment type="similarity">
    <text evidence="1">Belongs to the ADP-ribosylglycohydrolase family.</text>
</comment>
<accession>A0A9Q0XGK4</accession>
<keyword evidence="5" id="KW-1185">Reference proteome</keyword>
<dbReference type="EMBL" id="JAPFRF010000012">
    <property type="protein sequence ID" value="KAJ7313891.1"/>
    <property type="molecule type" value="Genomic_DNA"/>
</dbReference>
<organism evidence="4 5">
    <name type="scientific">Phrynocephalus forsythii</name>
    <dbReference type="NCBI Taxonomy" id="171643"/>
    <lineage>
        <taxon>Eukaryota</taxon>
        <taxon>Metazoa</taxon>
        <taxon>Chordata</taxon>
        <taxon>Craniata</taxon>
        <taxon>Vertebrata</taxon>
        <taxon>Euteleostomi</taxon>
        <taxon>Lepidosauria</taxon>
        <taxon>Squamata</taxon>
        <taxon>Bifurcata</taxon>
        <taxon>Unidentata</taxon>
        <taxon>Episquamata</taxon>
        <taxon>Toxicofera</taxon>
        <taxon>Iguania</taxon>
        <taxon>Acrodonta</taxon>
        <taxon>Agamidae</taxon>
        <taxon>Agaminae</taxon>
        <taxon>Phrynocephalus</taxon>
    </lineage>
</organism>
<dbReference type="OrthoDB" id="10250509at2759"/>
<evidence type="ECO:0000256" key="1">
    <source>
        <dbReference type="ARBA" id="ARBA00010702"/>
    </source>
</evidence>
<dbReference type="SUPFAM" id="SSF101478">
    <property type="entry name" value="ADP-ribosylglycohydrolase"/>
    <property type="match status" value="1"/>
</dbReference>
<comment type="cofactor">
    <cofactor evidence="2">
        <name>Mg(2+)</name>
        <dbReference type="ChEBI" id="CHEBI:18420"/>
    </cofactor>
    <text evidence="2">Binds 2 magnesium ions per subunit.</text>
</comment>
<reference evidence="4" key="1">
    <citation type="journal article" date="2023" name="DNA Res.">
        <title>Chromosome-level genome assembly of Phrynocephalus forsythii using third-generation DNA sequencing and Hi-C analysis.</title>
        <authorList>
            <person name="Qi Y."/>
            <person name="Zhao W."/>
            <person name="Zhao Y."/>
            <person name="Niu C."/>
            <person name="Cao S."/>
            <person name="Zhang Y."/>
        </authorList>
    </citation>
    <scope>NUCLEOTIDE SEQUENCE</scope>
    <source>
        <tissue evidence="4">Muscle</tissue>
    </source>
</reference>
<evidence type="ECO:0000256" key="3">
    <source>
        <dbReference type="SAM" id="MobiDB-lite"/>
    </source>
</evidence>
<feature type="binding site" evidence="2">
    <location>
        <position position="178"/>
    </location>
    <ligand>
        <name>Mg(2+)</name>
        <dbReference type="ChEBI" id="CHEBI:18420"/>
        <label>1</label>
    </ligand>
</feature>
<keyword evidence="2" id="KW-0479">Metal-binding</keyword>
<keyword evidence="2" id="KW-0460">Magnesium</keyword>